<reference evidence="15 16" key="1">
    <citation type="journal article" date="2016" name="Mol. Biol. Evol.">
        <title>Comparative Genomics of Early-Diverging Mushroom-Forming Fungi Provides Insights into the Origins of Lignocellulose Decay Capabilities.</title>
        <authorList>
            <person name="Nagy L.G."/>
            <person name="Riley R."/>
            <person name="Tritt A."/>
            <person name="Adam C."/>
            <person name="Daum C."/>
            <person name="Floudas D."/>
            <person name="Sun H."/>
            <person name="Yadav J.S."/>
            <person name="Pangilinan J."/>
            <person name="Larsson K.H."/>
            <person name="Matsuura K."/>
            <person name="Barry K."/>
            <person name="Labutti K."/>
            <person name="Kuo R."/>
            <person name="Ohm R.A."/>
            <person name="Bhattacharya S.S."/>
            <person name="Shirouzu T."/>
            <person name="Yoshinaga Y."/>
            <person name="Martin F.M."/>
            <person name="Grigoriev I.V."/>
            <person name="Hibbett D.S."/>
        </authorList>
    </citation>
    <scope>NUCLEOTIDE SEQUENCE [LARGE SCALE GENOMIC DNA]</scope>
    <source>
        <strain evidence="15 16">TUFC12733</strain>
    </source>
</reference>
<sequence length="495" mass="52673">MSATVVSAPGKVLIAGGYLVLDPAYSGVVVSTSSRFYTVIKDEEGSKAGRLTVRSPQFTDGLWEYDVTVKGKEVEIVQVQDGSIPKPRNKFVQLAIQRTLLLALQLKGAASLTSSINKGLDIYILGANDFYSQRAALASLSLPRTLESLSKLPAFNPCNVPISQVHKTGLGSSAALITSLVCALLLHTNVVSSTELAKDEPTRDRELVHNAAQYVHCLAQGKVGSGFDVASAVFGSQLYRKFGPAVLEPIMGDTVTGKLLAETLKPENPKWDHEVKPFKLPPGMRLMLADVDAGSDTPSLVGKVLSWRKNNVQEALQIWTAISEANGRLASILIELSDIHDVDPPTYANVLSKSATLTKSQWGTAFDESESAEIAKVLLKAATAAEDIRSGMRQMGVLADVPIEPEEQSRLVDACVALPGVIGGGVPGAGGYDAIWLLVIERDATNGPVTKVEGIWQAWTEMSVSPLSASESHERGARVEDIAAVPGLAQAVGNK</sequence>
<dbReference type="GO" id="GO:0010142">
    <property type="term" value="P:farnesyl diphosphate biosynthetic process, mevalonate pathway"/>
    <property type="evidence" value="ECO:0007669"/>
    <property type="project" value="TreeGrafter"/>
</dbReference>
<keyword evidence="6" id="KW-0547">Nucleotide-binding</keyword>
<dbReference type="GO" id="GO:0004631">
    <property type="term" value="F:phosphomevalonate kinase activity"/>
    <property type="evidence" value="ECO:0007669"/>
    <property type="project" value="UniProtKB-UniRule"/>
</dbReference>
<dbReference type="EC" id="2.7.4.2" evidence="3 13"/>
<keyword evidence="10 13" id="KW-0443">Lipid metabolism</keyword>
<dbReference type="InterPro" id="IPR016005">
    <property type="entry name" value="Erg8"/>
</dbReference>
<evidence type="ECO:0000313" key="15">
    <source>
        <dbReference type="EMBL" id="KZO95550.1"/>
    </source>
</evidence>
<evidence type="ECO:0000259" key="14">
    <source>
        <dbReference type="Pfam" id="PF00288"/>
    </source>
</evidence>
<keyword evidence="5 13" id="KW-0808">Transferase</keyword>
<evidence type="ECO:0000256" key="10">
    <source>
        <dbReference type="ARBA" id="ARBA00023098"/>
    </source>
</evidence>
<dbReference type="GO" id="GO:0019287">
    <property type="term" value="P:isopentenyl diphosphate biosynthetic process, mevalonate pathway"/>
    <property type="evidence" value="ECO:0007669"/>
    <property type="project" value="UniProtKB-UniRule"/>
</dbReference>
<dbReference type="Gene3D" id="3.30.230.10">
    <property type="match status" value="1"/>
</dbReference>
<comment type="similarity">
    <text evidence="2 13">Belongs to the GHMP kinase family. Mevalonate kinase subfamily.</text>
</comment>
<evidence type="ECO:0000256" key="5">
    <source>
        <dbReference type="ARBA" id="ARBA00022679"/>
    </source>
</evidence>
<dbReference type="GO" id="GO:0005524">
    <property type="term" value="F:ATP binding"/>
    <property type="evidence" value="ECO:0007669"/>
    <property type="project" value="UniProtKB-UniRule"/>
</dbReference>
<protein>
    <recommendedName>
        <fullName evidence="3 13">Phosphomevalonate kinase</fullName>
        <ecNumber evidence="3 13">2.7.4.2</ecNumber>
    </recommendedName>
</protein>
<dbReference type="UniPathway" id="UPA00057">
    <property type="reaction ID" value="UER00099"/>
</dbReference>
<evidence type="ECO:0000256" key="7">
    <source>
        <dbReference type="ARBA" id="ARBA00022777"/>
    </source>
</evidence>
<dbReference type="PANTHER" id="PTHR31814">
    <property type="match status" value="1"/>
</dbReference>
<name>A0A167LCG8_CALVF</name>
<dbReference type="InterPro" id="IPR020568">
    <property type="entry name" value="Ribosomal_Su5_D2-typ_SF"/>
</dbReference>
<dbReference type="OrthoDB" id="10262935at2759"/>
<evidence type="ECO:0000256" key="12">
    <source>
        <dbReference type="ARBA" id="ARBA00029326"/>
    </source>
</evidence>
<keyword evidence="9 13" id="KW-0752">Steroid biosynthesis</keyword>
<accession>A0A167LCG8</accession>
<keyword evidence="8" id="KW-0067">ATP-binding</keyword>
<evidence type="ECO:0000313" key="16">
    <source>
        <dbReference type="Proteomes" id="UP000076738"/>
    </source>
</evidence>
<evidence type="ECO:0000256" key="11">
    <source>
        <dbReference type="ARBA" id="ARBA00023221"/>
    </source>
</evidence>
<evidence type="ECO:0000256" key="9">
    <source>
        <dbReference type="ARBA" id="ARBA00022955"/>
    </source>
</evidence>
<evidence type="ECO:0000256" key="6">
    <source>
        <dbReference type="ARBA" id="ARBA00022741"/>
    </source>
</evidence>
<evidence type="ECO:0000256" key="8">
    <source>
        <dbReference type="ARBA" id="ARBA00022840"/>
    </source>
</evidence>
<dbReference type="Proteomes" id="UP000076738">
    <property type="component" value="Unassembled WGS sequence"/>
</dbReference>
<evidence type="ECO:0000256" key="4">
    <source>
        <dbReference type="ARBA" id="ARBA00022516"/>
    </source>
</evidence>
<dbReference type="PANTHER" id="PTHR31814:SF2">
    <property type="entry name" value="PHOSPHOMEVALONATE KINASE"/>
    <property type="match status" value="1"/>
</dbReference>
<dbReference type="InterPro" id="IPR014721">
    <property type="entry name" value="Ribsml_uS5_D2-typ_fold_subgr"/>
</dbReference>
<keyword evidence="16" id="KW-1185">Reference proteome</keyword>
<dbReference type="InterPro" id="IPR006204">
    <property type="entry name" value="GHMP_kinase_N_dom"/>
</dbReference>
<dbReference type="InterPro" id="IPR035102">
    <property type="entry name" value="Phosphomevalonate_kinase"/>
</dbReference>
<dbReference type="Pfam" id="PF00288">
    <property type="entry name" value="GHMP_kinases_N"/>
    <property type="match status" value="1"/>
</dbReference>
<evidence type="ECO:0000256" key="1">
    <source>
        <dbReference type="ARBA" id="ARBA00005017"/>
    </source>
</evidence>
<dbReference type="STRING" id="1330018.A0A167LCG8"/>
<evidence type="ECO:0000256" key="2">
    <source>
        <dbReference type="ARBA" id="ARBA00006495"/>
    </source>
</evidence>
<comment type="catalytic activity">
    <reaction evidence="12">
        <text>(R)-5-phosphomevalonate + ATP = (R)-5-diphosphomevalonate + ADP</text>
        <dbReference type="Rhea" id="RHEA:16341"/>
        <dbReference type="ChEBI" id="CHEBI:30616"/>
        <dbReference type="ChEBI" id="CHEBI:57557"/>
        <dbReference type="ChEBI" id="CHEBI:58146"/>
        <dbReference type="ChEBI" id="CHEBI:456216"/>
        <dbReference type="EC" id="2.7.4.2"/>
    </reaction>
    <physiologicalReaction direction="left-to-right" evidence="12">
        <dbReference type="Rhea" id="RHEA:16342"/>
    </physiologicalReaction>
</comment>
<keyword evidence="7 13" id="KW-0418">Kinase</keyword>
<keyword evidence="4 13" id="KW-0444">Lipid biosynthesis</keyword>
<dbReference type="AlphaFoldDB" id="A0A167LCG8"/>
<evidence type="ECO:0000256" key="3">
    <source>
        <dbReference type="ARBA" id="ARBA00012958"/>
    </source>
</evidence>
<feature type="domain" description="GHMP kinase N-terminal" evidence="14">
    <location>
        <begin position="166"/>
        <end position="235"/>
    </location>
</feature>
<comment type="pathway">
    <text evidence="1 13">Isoprenoid biosynthesis; isopentenyl diphosphate biosynthesis via mevalonate pathway; isopentenyl diphosphate from (R)-mevalonate: step 2/3.</text>
</comment>
<dbReference type="PIRSF" id="PIRSF017288">
    <property type="entry name" value="PMK_GHMP_euk"/>
    <property type="match status" value="1"/>
</dbReference>
<dbReference type="GO" id="GO:0005777">
    <property type="term" value="C:peroxisome"/>
    <property type="evidence" value="ECO:0007669"/>
    <property type="project" value="TreeGrafter"/>
</dbReference>
<proteinExistence type="inferred from homology"/>
<keyword evidence="11 13" id="KW-0753">Steroid metabolism</keyword>
<dbReference type="SUPFAM" id="SSF54211">
    <property type="entry name" value="Ribosomal protein S5 domain 2-like"/>
    <property type="match status" value="1"/>
</dbReference>
<gene>
    <name evidence="15" type="ORF">CALVIDRAFT_537943</name>
</gene>
<dbReference type="GO" id="GO:0006696">
    <property type="term" value="P:ergosterol biosynthetic process"/>
    <property type="evidence" value="ECO:0007669"/>
    <property type="project" value="TreeGrafter"/>
</dbReference>
<organism evidence="15 16">
    <name type="scientific">Calocera viscosa (strain TUFC12733)</name>
    <dbReference type="NCBI Taxonomy" id="1330018"/>
    <lineage>
        <taxon>Eukaryota</taxon>
        <taxon>Fungi</taxon>
        <taxon>Dikarya</taxon>
        <taxon>Basidiomycota</taxon>
        <taxon>Agaricomycotina</taxon>
        <taxon>Dacrymycetes</taxon>
        <taxon>Dacrymycetales</taxon>
        <taxon>Dacrymycetaceae</taxon>
        <taxon>Calocera</taxon>
    </lineage>
</organism>
<dbReference type="EMBL" id="KV417288">
    <property type="protein sequence ID" value="KZO95550.1"/>
    <property type="molecule type" value="Genomic_DNA"/>
</dbReference>
<evidence type="ECO:0000256" key="13">
    <source>
        <dbReference type="PIRNR" id="PIRNR017288"/>
    </source>
</evidence>